<comment type="caution">
    <text evidence="4">The sequence shown here is derived from an EMBL/GenBank/DDBJ whole genome shotgun (WGS) entry which is preliminary data.</text>
</comment>
<dbReference type="Proteomes" id="UP000530060">
    <property type="component" value="Unassembled WGS sequence"/>
</dbReference>
<dbReference type="GO" id="GO:0004622">
    <property type="term" value="F:phosphatidylcholine lysophospholipase activity"/>
    <property type="evidence" value="ECO:0007669"/>
    <property type="project" value="TreeGrafter"/>
</dbReference>
<name>A0A6V6YQB6_9FLAO</name>
<evidence type="ECO:0000256" key="2">
    <source>
        <dbReference type="SAM" id="SignalP"/>
    </source>
</evidence>
<dbReference type="PANTHER" id="PTHR30383">
    <property type="entry name" value="THIOESTERASE 1/PROTEASE 1/LYSOPHOSPHOLIPASE L1"/>
    <property type="match status" value="1"/>
</dbReference>
<dbReference type="Gene3D" id="3.40.50.1110">
    <property type="entry name" value="SGNH hydrolase"/>
    <property type="match status" value="1"/>
</dbReference>
<feature type="chain" id="PRO_5027742841" evidence="2">
    <location>
        <begin position="22"/>
        <end position="258"/>
    </location>
</feature>
<dbReference type="EMBL" id="CAIJDP010000057">
    <property type="protein sequence ID" value="CAD0001665.1"/>
    <property type="molecule type" value="Genomic_DNA"/>
</dbReference>
<dbReference type="InterPro" id="IPR036514">
    <property type="entry name" value="SGNH_hydro_sf"/>
</dbReference>
<gene>
    <name evidence="4" type="ORF">FLAT13_00738</name>
</gene>
<dbReference type="PANTHER" id="PTHR30383:SF5">
    <property type="entry name" value="SGNH HYDROLASE-TYPE ESTERASE DOMAIN-CONTAINING PROTEIN"/>
    <property type="match status" value="1"/>
</dbReference>
<protein>
    <submittedName>
        <fullName evidence="4">Lysophospholipase</fullName>
    </submittedName>
</protein>
<dbReference type="Pfam" id="PF13472">
    <property type="entry name" value="Lipase_GDSL_2"/>
    <property type="match status" value="1"/>
</dbReference>
<feature type="compositionally biased region" description="Pro residues" evidence="1">
    <location>
        <begin position="35"/>
        <end position="47"/>
    </location>
</feature>
<dbReference type="InterPro" id="IPR051532">
    <property type="entry name" value="Ester_Hydrolysis_Enzymes"/>
</dbReference>
<dbReference type="CDD" id="cd01832">
    <property type="entry name" value="SGNH_hydrolase_like_1"/>
    <property type="match status" value="1"/>
</dbReference>
<keyword evidence="5" id="KW-1185">Reference proteome</keyword>
<feature type="domain" description="SGNH hydrolase-type esterase" evidence="3">
    <location>
        <begin position="60"/>
        <end position="243"/>
    </location>
</feature>
<dbReference type="InterPro" id="IPR013830">
    <property type="entry name" value="SGNH_hydro"/>
</dbReference>
<organism evidence="4 5">
    <name type="scientific">Flavobacterium salmonis</name>
    <dbReference type="NCBI Taxonomy" id="2654844"/>
    <lineage>
        <taxon>Bacteria</taxon>
        <taxon>Pseudomonadati</taxon>
        <taxon>Bacteroidota</taxon>
        <taxon>Flavobacteriia</taxon>
        <taxon>Flavobacteriales</taxon>
        <taxon>Flavobacteriaceae</taxon>
        <taxon>Flavobacterium</taxon>
    </lineage>
</organism>
<feature type="region of interest" description="Disordered" evidence="1">
    <location>
        <begin position="28"/>
        <end position="47"/>
    </location>
</feature>
<evidence type="ECO:0000259" key="3">
    <source>
        <dbReference type="Pfam" id="PF13472"/>
    </source>
</evidence>
<keyword evidence="2" id="KW-0732">Signal</keyword>
<accession>A0A6V6YQB6</accession>
<dbReference type="PROSITE" id="PS51257">
    <property type="entry name" value="PROKAR_LIPOPROTEIN"/>
    <property type="match status" value="1"/>
</dbReference>
<dbReference type="SUPFAM" id="SSF52266">
    <property type="entry name" value="SGNH hydrolase"/>
    <property type="match status" value="1"/>
</dbReference>
<evidence type="ECO:0000256" key="1">
    <source>
        <dbReference type="SAM" id="MobiDB-lite"/>
    </source>
</evidence>
<reference evidence="4 5" key="1">
    <citation type="submission" date="2020-06" db="EMBL/GenBank/DDBJ databases">
        <authorList>
            <person name="Criscuolo A."/>
        </authorList>
    </citation>
    <scope>NUCLEOTIDE SEQUENCE [LARGE SCALE GENOMIC DNA]</scope>
    <source>
        <strain evidence="5">CIP 111411</strain>
    </source>
</reference>
<sequence>MKPQFKQIVIVLLSTFLLSCSTDESNTETAVTPVPITPPPSVPNPEIPSGPIAKSIHYLALGDSYTIGQSVCETCRFPEQLKTSLKMFYTQTNFSLKVIATTGWTTTNLISAINQQKPESNYDLVTLLIGVNNQYQGKDFSLYEKEFPELANKAIMFAKGDKKNVIVVSIPDYAYTPYAKNLSDSQKTKISTEINQYNNFAENYCKANEIVFVGITDITRQGLSNPNLVTSDGLHPSESAYAAFVERLLPKARIALQD</sequence>
<proteinExistence type="predicted"/>
<evidence type="ECO:0000313" key="4">
    <source>
        <dbReference type="EMBL" id="CAD0001665.1"/>
    </source>
</evidence>
<dbReference type="RefSeq" id="WP_180907958.1">
    <property type="nucleotide sequence ID" value="NZ_CAIJDP010000057.1"/>
</dbReference>
<dbReference type="AlphaFoldDB" id="A0A6V6YQB6"/>
<evidence type="ECO:0000313" key="5">
    <source>
        <dbReference type="Proteomes" id="UP000530060"/>
    </source>
</evidence>
<feature type="signal peptide" evidence="2">
    <location>
        <begin position="1"/>
        <end position="21"/>
    </location>
</feature>